<dbReference type="GeneID" id="301137818"/>
<reference evidence="2" key="1">
    <citation type="submission" date="2015-08" db="EMBL/GenBank/DDBJ databases">
        <title>Fjat-10028 dsm 16317.</title>
        <authorList>
            <person name="Liu B."/>
            <person name="Wang J."/>
            <person name="Zhu Y."/>
            <person name="Liu G."/>
            <person name="Chen Q."/>
            <person name="Chen Z."/>
            <person name="Lan J."/>
            <person name="Che J."/>
            <person name="Ge C."/>
            <person name="Shi H."/>
            <person name="Pan Z."/>
            <person name="Liu X."/>
        </authorList>
    </citation>
    <scope>NUCLEOTIDE SEQUENCE [LARGE SCALE GENOMIC DNA]</scope>
    <source>
        <strain evidence="2">DSM 16317</strain>
    </source>
</reference>
<organism evidence="1 2">
    <name type="scientific">Viridibacillus arvi</name>
    <dbReference type="NCBI Taxonomy" id="263475"/>
    <lineage>
        <taxon>Bacteria</taxon>
        <taxon>Bacillati</taxon>
        <taxon>Bacillota</taxon>
        <taxon>Bacilli</taxon>
        <taxon>Bacillales</taxon>
        <taxon>Caryophanaceae</taxon>
        <taxon>Viridibacillus</taxon>
    </lineage>
</organism>
<evidence type="ECO:0000313" key="1">
    <source>
        <dbReference type="EMBL" id="KOO50018.1"/>
    </source>
</evidence>
<accession>A0A0M0LH54</accession>
<dbReference type="NCBIfam" id="TIGR01655">
    <property type="entry name" value="yxeA_fam"/>
    <property type="match status" value="1"/>
</dbReference>
<dbReference type="RefSeq" id="WP_053418199.1">
    <property type="nucleotide sequence ID" value="NZ_CP063302.1"/>
</dbReference>
<protein>
    <recommendedName>
        <fullName evidence="3">YxeA family protein</fullName>
    </recommendedName>
</protein>
<dbReference type="OrthoDB" id="8719215at2"/>
<evidence type="ECO:0008006" key="3">
    <source>
        <dbReference type="Google" id="ProtNLM"/>
    </source>
</evidence>
<dbReference type="SUPFAM" id="SSF159121">
    <property type="entry name" value="BC4932-like"/>
    <property type="match status" value="1"/>
</dbReference>
<gene>
    <name evidence="1" type="ORF">AMD00_17135</name>
</gene>
<dbReference type="PANTHER" id="PTHR36433:SF2">
    <property type="entry name" value="YXEA FAMILY PROTEIN"/>
    <property type="match status" value="1"/>
</dbReference>
<dbReference type="STRING" id="263475.AMD00_17135"/>
<comment type="caution">
    <text evidence="1">The sequence shown here is derived from an EMBL/GenBank/DDBJ whole genome shotgun (WGS) entry which is preliminary data.</text>
</comment>
<dbReference type="PANTHER" id="PTHR36433">
    <property type="entry name" value="HYPOTHETICAL CYTOSOLIC PROTEIN"/>
    <property type="match status" value="1"/>
</dbReference>
<dbReference type="InterPro" id="IPR006542">
    <property type="entry name" value="DUF1093"/>
</dbReference>
<sequence>MKKFLIAIGALILIGVIGIVVLGKIDFNRMNADNYYVHITEDGLKKEEKQSDGKIFVTYIYNLEGVNAKGEAKTFEFTASKNLRKDAYLMLYVKDKKGVSSYDEVKLSDIPKEAQAKLK</sequence>
<dbReference type="Proteomes" id="UP000036867">
    <property type="component" value="Unassembled WGS sequence"/>
</dbReference>
<name>A0A0M0LH54_9BACL</name>
<dbReference type="Pfam" id="PF06486">
    <property type="entry name" value="DUF1093"/>
    <property type="match status" value="1"/>
</dbReference>
<dbReference type="EMBL" id="LILB01000005">
    <property type="protein sequence ID" value="KOO50018.1"/>
    <property type="molecule type" value="Genomic_DNA"/>
</dbReference>
<dbReference type="AlphaFoldDB" id="A0A0M0LH54"/>
<proteinExistence type="predicted"/>
<dbReference type="Gene3D" id="2.40.50.480">
    <property type="match status" value="1"/>
</dbReference>
<dbReference type="InterPro" id="IPR036166">
    <property type="entry name" value="YxeA-like_sf"/>
</dbReference>
<evidence type="ECO:0000313" key="2">
    <source>
        <dbReference type="Proteomes" id="UP000036867"/>
    </source>
</evidence>
<keyword evidence="2" id="KW-1185">Reference proteome</keyword>